<evidence type="ECO:0000313" key="1">
    <source>
        <dbReference type="EMBL" id="KAF2231779.1"/>
    </source>
</evidence>
<organism evidence="1 2">
    <name type="scientific">Viridothelium virens</name>
    <name type="common">Speckled blister lichen</name>
    <name type="synonym">Trypethelium virens</name>
    <dbReference type="NCBI Taxonomy" id="1048519"/>
    <lineage>
        <taxon>Eukaryota</taxon>
        <taxon>Fungi</taxon>
        <taxon>Dikarya</taxon>
        <taxon>Ascomycota</taxon>
        <taxon>Pezizomycotina</taxon>
        <taxon>Dothideomycetes</taxon>
        <taxon>Dothideomycetes incertae sedis</taxon>
        <taxon>Trypetheliales</taxon>
        <taxon>Trypetheliaceae</taxon>
        <taxon>Viridothelium</taxon>
    </lineage>
</organism>
<reference evidence="1" key="1">
    <citation type="journal article" date="2020" name="Stud. Mycol.">
        <title>101 Dothideomycetes genomes: a test case for predicting lifestyles and emergence of pathogens.</title>
        <authorList>
            <person name="Haridas S."/>
            <person name="Albert R."/>
            <person name="Binder M."/>
            <person name="Bloem J."/>
            <person name="Labutti K."/>
            <person name="Salamov A."/>
            <person name="Andreopoulos B."/>
            <person name="Baker S."/>
            <person name="Barry K."/>
            <person name="Bills G."/>
            <person name="Bluhm B."/>
            <person name="Cannon C."/>
            <person name="Castanera R."/>
            <person name="Culley D."/>
            <person name="Daum C."/>
            <person name="Ezra D."/>
            <person name="Gonzalez J."/>
            <person name="Henrissat B."/>
            <person name="Kuo A."/>
            <person name="Liang C."/>
            <person name="Lipzen A."/>
            <person name="Lutzoni F."/>
            <person name="Magnuson J."/>
            <person name="Mondo S."/>
            <person name="Nolan M."/>
            <person name="Ohm R."/>
            <person name="Pangilinan J."/>
            <person name="Park H.-J."/>
            <person name="Ramirez L."/>
            <person name="Alfaro M."/>
            <person name="Sun H."/>
            <person name="Tritt A."/>
            <person name="Yoshinaga Y."/>
            <person name="Zwiers L.-H."/>
            <person name="Turgeon B."/>
            <person name="Goodwin S."/>
            <person name="Spatafora J."/>
            <person name="Crous P."/>
            <person name="Grigoriev I."/>
        </authorList>
    </citation>
    <scope>NUCLEOTIDE SEQUENCE</scope>
    <source>
        <strain evidence="1">Tuck. ex Michener</strain>
    </source>
</reference>
<evidence type="ECO:0000313" key="2">
    <source>
        <dbReference type="Proteomes" id="UP000800092"/>
    </source>
</evidence>
<dbReference type="OrthoDB" id="3348320at2759"/>
<dbReference type="EMBL" id="ML991822">
    <property type="protein sequence ID" value="KAF2231779.1"/>
    <property type="molecule type" value="Genomic_DNA"/>
</dbReference>
<feature type="non-terminal residue" evidence="1">
    <location>
        <position position="1"/>
    </location>
</feature>
<sequence>LTTMGNYLMSRKQNFSIVAHGGLINCLALQSRLTTRDVDWLIPQCDDLQDIEWKAALFATCAAHDLPVKFFKDHAMVNIQENLLETIVEEALNCRRLVFEHGGLHIYAAPFSFMLAAKIDRTGRGKEQSRPYDLEDAVAYLFEFLKQRHSA</sequence>
<gene>
    <name evidence="1" type="ORF">EV356DRAFT_423507</name>
</gene>
<protein>
    <submittedName>
        <fullName evidence="1">Uncharacterized protein</fullName>
    </submittedName>
</protein>
<keyword evidence="2" id="KW-1185">Reference proteome</keyword>
<name>A0A6A6H1M4_VIRVR</name>
<proteinExistence type="predicted"/>
<dbReference type="AlphaFoldDB" id="A0A6A6H1M4"/>
<accession>A0A6A6H1M4</accession>
<dbReference type="Proteomes" id="UP000800092">
    <property type="component" value="Unassembled WGS sequence"/>
</dbReference>
<feature type="non-terminal residue" evidence="1">
    <location>
        <position position="151"/>
    </location>
</feature>